<dbReference type="KEGG" id="vg:10061832"/>
<reference evidence="2 3" key="1">
    <citation type="journal article" date="2011" name="Virus Res.">
        <title>Mycoviruses infecting the endophytic and entomopathogenic fungus Tolypocladium cylindrosporum.</title>
        <authorList>
            <person name="Herrero N."/>
            <person name="Zabalgogeazcoa I."/>
        </authorList>
    </citation>
    <scope>NUCLEOTIDE SEQUENCE [LARGE SCALE GENOMIC DNA]</scope>
</reference>
<feature type="compositionally biased region" description="Low complexity" evidence="1">
    <location>
        <begin position="741"/>
        <end position="752"/>
    </location>
</feature>
<feature type="region of interest" description="Disordered" evidence="1">
    <location>
        <begin position="641"/>
        <end position="758"/>
    </location>
</feature>
<evidence type="ECO:0000256" key="1">
    <source>
        <dbReference type="SAM" id="MobiDB-lite"/>
    </source>
</evidence>
<dbReference type="Pfam" id="PF05518">
    <property type="entry name" value="Totivirus_coat"/>
    <property type="match status" value="1"/>
</dbReference>
<protein>
    <submittedName>
        <fullName evidence="2">Coat protein</fullName>
    </submittedName>
</protein>
<keyword evidence="2" id="KW-0946">Virion</keyword>
<dbReference type="OrthoDB" id="2774at10239"/>
<evidence type="ECO:0000313" key="2">
    <source>
        <dbReference type="EMBL" id="CBY84991.1"/>
    </source>
</evidence>
<dbReference type="GeneID" id="10061832"/>
<accession>E7BBP6</accession>
<name>E7BBP6_9VIRU</name>
<gene>
    <name evidence="2" type="primary">CP</name>
</gene>
<feature type="compositionally biased region" description="Pro residues" evidence="1">
    <location>
        <begin position="714"/>
        <end position="729"/>
    </location>
</feature>
<keyword evidence="3" id="KW-1185">Reference proteome</keyword>
<proteinExistence type="predicted"/>
<evidence type="ECO:0000313" key="3">
    <source>
        <dbReference type="Proteomes" id="UP000201425"/>
    </source>
</evidence>
<dbReference type="Proteomes" id="UP000201425">
    <property type="component" value="Segment"/>
</dbReference>
<organism evidence="2 3">
    <name type="scientific">Tolypocladium cylindrosporum virus 1</name>
    <dbReference type="NCBI Taxonomy" id="939923"/>
    <lineage>
        <taxon>Viruses</taxon>
        <taxon>Riboviria</taxon>
        <taxon>Orthornavirae</taxon>
        <taxon>Duplornaviricota</taxon>
        <taxon>Chrymotiviricetes</taxon>
        <taxon>Ghabrivirales</taxon>
        <taxon>Alphatotivirineae</taxon>
        <taxon>Pseudototiviridae</taxon>
        <taxon>Victorivirus</taxon>
        <taxon>Victorivirus jyuichi</taxon>
    </lineage>
</organism>
<sequence length="758" mass="79871">MDFIIRNSFLSGVIASPRGGSLDNDNRFRRYRTSVRTTATIGGNDDSRTTSIFYEVGRAVNTKGRALNRPSDGALCIEAAYPTNTVLAEDFIGLAKKYTNFSASFEYSSLAGVAERLARALAASSVFTDVDSNDIRGGAGLVVNAVGTYDGPISSLTNTVYIPRLVNSSITGEVFSVLANAVSGEGSSVATDIIELDAGTRQPLIPEVDPAGLAAACVDALRIVGSNMIASDQGPLFSLAVTRGIHRVLSVVGHTDEGGITRDLLRCSSFAPPFGGIHYALEPYAGLPALQFTAFPAYAAYVDSIALTTAAVVAHADPGVMYGGSWFPTFYNGTADSDGTVRPGQNQAGTAAMANRNRAQLLGSAPAFFSEYIRGLATIFGASGDSSLACRFMGAASYALPQDPRHLRYATVSPWFWIEPTGLLPHDFLGSKAEANGAGSFAWKDTTRTRVAWDELTQHGEADTTFSAYVARFRSPRQQWFFAHWMNHPLNGLGAIRVRQLDPNGIVQPGQCVAHPDVRDRVEADLPFTDYLWTRGQSPPPAPGELLNLSGSVGFLVRHLTYDDDGVPHEEHVPTRREFLDTTVTIEVGRPVGIATGASNAGDNHVRRARTKAANELAAARRRAAVFGRADVAEMPILTSAPALAPPPSAGLERGSDPGGSGSQRRAVPAGLPGNDTWAREPTGAPRNPVPHHQPLRAPQLARQAGGLGGGAAPIPPPPPGVPAPPALPPADDDNAPPAPVATAPPVADPQAMVGDQI</sequence>
<dbReference type="EMBL" id="FR750562">
    <property type="protein sequence ID" value="CBY84991.1"/>
    <property type="molecule type" value="Genomic_RNA"/>
</dbReference>
<dbReference type="RefSeq" id="YP_004089629.1">
    <property type="nucleotide sequence ID" value="NC_014823.1"/>
</dbReference>
<dbReference type="GO" id="GO:0019028">
    <property type="term" value="C:viral capsid"/>
    <property type="evidence" value="ECO:0007669"/>
    <property type="project" value="UniProtKB-KW"/>
</dbReference>
<keyword evidence="2" id="KW-0167">Capsid protein</keyword>
<dbReference type="InterPro" id="IPR008871">
    <property type="entry name" value="Totivirus_coat"/>
</dbReference>